<protein>
    <submittedName>
        <fullName evidence="1">Uncharacterized protein</fullName>
    </submittedName>
</protein>
<organism evidence="1 2">
    <name type="scientific">Megalurothrips usitatus</name>
    <name type="common">bean blossom thrips</name>
    <dbReference type="NCBI Taxonomy" id="439358"/>
    <lineage>
        <taxon>Eukaryota</taxon>
        <taxon>Metazoa</taxon>
        <taxon>Ecdysozoa</taxon>
        <taxon>Arthropoda</taxon>
        <taxon>Hexapoda</taxon>
        <taxon>Insecta</taxon>
        <taxon>Pterygota</taxon>
        <taxon>Neoptera</taxon>
        <taxon>Paraneoptera</taxon>
        <taxon>Thysanoptera</taxon>
        <taxon>Terebrantia</taxon>
        <taxon>Thripoidea</taxon>
        <taxon>Thripidae</taxon>
        <taxon>Megalurothrips</taxon>
    </lineage>
</organism>
<keyword evidence="2" id="KW-1185">Reference proteome</keyword>
<dbReference type="AlphaFoldDB" id="A0AAV7XEY1"/>
<comment type="caution">
    <text evidence="1">The sequence shown here is derived from an EMBL/GenBank/DDBJ whole genome shotgun (WGS) entry which is preliminary data.</text>
</comment>
<evidence type="ECO:0000313" key="2">
    <source>
        <dbReference type="Proteomes" id="UP001075354"/>
    </source>
</evidence>
<reference evidence="1" key="1">
    <citation type="submission" date="2022-12" db="EMBL/GenBank/DDBJ databases">
        <title>Chromosome-level genome assembly of the bean flower thrips Megalurothrips usitatus.</title>
        <authorList>
            <person name="Ma L."/>
            <person name="Liu Q."/>
            <person name="Li H."/>
            <person name="Cai W."/>
        </authorList>
    </citation>
    <scope>NUCLEOTIDE SEQUENCE</scope>
    <source>
        <strain evidence="1">Cailab_2022a</strain>
    </source>
</reference>
<accession>A0AAV7XEY1</accession>
<name>A0AAV7XEY1_9NEOP</name>
<evidence type="ECO:0000313" key="1">
    <source>
        <dbReference type="EMBL" id="KAJ1523165.1"/>
    </source>
</evidence>
<dbReference type="EMBL" id="JAPTSV010000010">
    <property type="protein sequence ID" value="KAJ1523165.1"/>
    <property type="molecule type" value="Genomic_DNA"/>
</dbReference>
<sequence length="107" mass="12431">MLKRKKSPIRSDDKATPFHFVPKKDQILIVNRKYEDSNEDIDPELSDHLLWLQNNKQPWSKASSLWELTSKHRMRSLISGTVQVATYLTKYPGLQDPSGYLLLATDF</sequence>
<proteinExistence type="predicted"/>
<dbReference type="Proteomes" id="UP001075354">
    <property type="component" value="Chromosome 10"/>
</dbReference>
<gene>
    <name evidence="1" type="ORF">ONE63_001056</name>
</gene>